<proteinExistence type="predicted"/>
<protein>
    <submittedName>
        <fullName evidence="1">Uncharacterized protein</fullName>
    </submittedName>
</protein>
<evidence type="ECO:0000313" key="2">
    <source>
        <dbReference type="Proteomes" id="UP000693946"/>
    </source>
</evidence>
<dbReference type="Proteomes" id="UP000693946">
    <property type="component" value="Linkage Group LG8"/>
</dbReference>
<keyword evidence="2" id="KW-1185">Reference proteome</keyword>
<reference evidence="1 2" key="1">
    <citation type="journal article" date="2021" name="Sci. Rep.">
        <title>Chromosome anchoring in Senegalese sole (Solea senegalensis) reveals sex-associated markers and genome rearrangements in flatfish.</title>
        <authorList>
            <person name="Guerrero-Cozar I."/>
            <person name="Gomez-Garrido J."/>
            <person name="Berbel C."/>
            <person name="Martinez-Blanch J.F."/>
            <person name="Alioto T."/>
            <person name="Claros M.G."/>
            <person name="Gagnaire P.A."/>
            <person name="Manchado M."/>
        </authorList>
    </citation>
    <scope>NUCLEOTIDE SEQUENCE [LARGE SCALE GENOMIC DNA]</scope>
    <source>
        <strain evidence="1">Sse05_10M</strain>
    </source>
</reference>
<accession>A0AAV6PUP6</accession>
<sequence length="166" mass="18997">MLVTTYLQHNLNNNNNSGERARTRAFFTCYDRSETKRDDTSVNVNNVSILLHLKLPSVTKMRNKVYLTVKTALEKRTHNNRRSQTPPEFLLFSPHRRNPEAILCASAVSHSVTGCYSNRLLGGITKKTKFIRPYVRGNGVSMETERYTHTHAPDSTWCLNVQRGCL</sequence>
<evidence type="ECO:0000313" key="1">
    <source>
        <dbReference type="EMBL" id="KAG7478714.1"/>
    </source>
</evidence>
<gene>
    <name evidence="1" type="ORF">JOB18_006605</name>
</gene>
<dbReference type="EMBL" id="JAGKHQ010000020">
    <property type="protein sequence ID" value="KAG7478714.1"/>
    <property type="molecule type" value="Genomic_DNA"/>
</dbReference>
<comment type="caution">
    <text evidence="1">The sequence shown here is derived from an EMBL/GenBank/DDBJ whole genome shotgun (WGS) entry which is preliminary data.</text>
</comment>
<name>A0AAV6PUP6_SOLSE</name>
<dbReference type="AlphaFoldDB" id="A0AAV6PUP6"/>
<organism evidence="1 2">
    <name type="scientific">Solea senegalensis</name>
    <name type="common">Senegalese sole</name>
    <dbReference type="NCBI Taxonomy" id="28829"/>
    <lineage>
        <taxon>Eukaryota</taxon>
        <taxon>Metazoa</taxon>
        <taxon>Chordata</taxon>
        <taxon>Craniata</taxon>
        <taxon>Vertebrata</taxon>
        <taxon>Euteleostomi</taxon>
        <taxon>Actinopterygii</taxon>
        <taxon>Neopterygii</taxon>
        <taxon>Teleostei</taxon>
        <taxon>Neoteleostei</taxon>
        <taxon>Acanthomorphata</taxon>
        <taxon>Carangaria</taxon>
        <taxon>Pleuronectiformes</taxon>
        <taxon>Pleuronectoidei</taxon>
        <taxon>Soleidae</taxon>
        <taxon>Solea</taxon>
    </lineage>
</organism>